<dbReference type="SUPFAM" id="SSF51649">
    <property type="entry name" value="RuBisCo, C-terminal domain"/>
    <property type="match status" value="1"/>
</dbReference>
<comment type="similarity">
    <text evidence="4">Belongs to the RuBisCO large chain family.</text>
</comment>
<dbReference type="RefSeq" id="WP_073051662.1">
    <property type="nucleotide sequence ID" value="NZ_FQUP01000001.1"/>
</dbReference>
<accession>A0A1M4WR07</accession>
<keyword evidence="2" id="KW-0479">Metal-binding</keyword>
<reference evidence="7 8" key="1">
    <citation type="submission" date="2016-11" db="EMBL/GenBank/DDBJ databases">
        <authorList>
            <person name="Jaros S."/>
            <person name="Januszkiewicz K."/>
            <person name="Wedrychowicz H."/>
        </authorList>
    </citation>
    <scope>NUCLEOTIDE SEQUENCE [LARGE SCALE GENOMIC DNA]</scope>
    <source>
        <strain evidence="7 8">DSM 19436</strain>
    </source>
</reference>
<keyword evidence="8" id="KW-1185">Reference proteome</keyword>
<evidence type="ECO:0000313" key="7">
    <source>
        <dbReference type="EMBL" id="SHE83422.1"/>
    </source>
</evidence>
<sequence>MAEPLVSPERIEADYLVETAFDPRAAIEAMAGEQSSGTFVPVPGETPELKARSAARIEALEILGEVDTPSLPGAGQPPGSRIQRARATLSWPLANMGPSLPNLMATVGGNLFELKQFSGLRILDMRLPTAFADAYPGPKFGIAGTRRLAGVEGRPLIGTIVKPSVGFGPEETADLVRLLAGAGIDFIKDDELQADGPHCPFDERVRAVMRVVNQAADKTGKKVMFAFNLTGEIDEMRRRHDLVLAEGGTCVMASLNSVGLAGMIALGRHSALPIHAHRNGWGYLSRAPMLGWSYVAWQKFWRLAGADHMHVNGLANKFSEPDDSVIASARACLTPMFAEKPCIVMPVFSSGQTVKQPPATFAALGSIDLIYAAGGGIMAHPDGPAAGVASLRQSWDAAIAGVPLDQQAQTHPELARALGAGA</sequence>
<comment type="cofactor">
    <cofactor evidence="1">
        <name>Mg(2+)</name>
        <dbReference type="ChEBI" id="CHEBI:18420"/>
    </cofactor>
</comment>
<dbReference type="STRING" id="1122133.SAMN02745157_1040"/>
<dbReference type="PANTHER" id="PTHR42704">
    <property type="entry name" value="RIBULOSE BISPHOSPHATE CARBOXYLASE"/>
    <property type="match status" value="1"/>
</dbReference>
<dbReference type="InterPro" id="IPR020878">
    <property type="entry name" value="RuBisCo_large_chain_AS"/>
</dbReference>
<dbReference type="CDD" id="cd08207">
    <property type="entry name" value="RLP_NonPhot"/>
    <property type="match status" value="1"/>
</dbReference>
<dbReference type="Proteomes" id="UP000184485">
    <property type="component" value="Unassembled WGS sequence"/>
</dbReference>
<dbReference type="InterPro" id="IPR036422">
    <property type="entry name" value="RuBisCO_lsu_N_sf"/>
</dbReference>
<dbReference type="GO" id="GO:0000287">
    <property type="term" value="F:magnesium ion binding"/>
    <property type="evidence" value="ECO:0007669"/>
    <property type="project" value="InterPro"/>
</dbReference>
<evidence type="ECO:0000259" key="5">
    <source>
        <dbReference type="Pfam" id="PF00016"/>
    </source>
</evidence>
<dbReference type="InterPro" id="IPR000685">
    <property type="entry name" value="RuBisCO_lsu_C"/>
</dbReference>
<dbReference type="SUPFAM" id="SSF54966">
    <property type="entry name" value="RuBisCO, large subunit, small (N-terminal) domain"/>
    <property type="match status" value="1"/>
</dbReference>
<dbReference type="InterPro" id="IPR033966">
    <property type="entry name" value="RuBisCO"/>
</dbReference>
<dbReference type="Pfam" id="PF00016">
    <property type="entry name" value="RuBisCO_large"/>
    <property type="match status" value="1"/>
</dbReference>
<dbReference type="Gene3D" id="3.30.70.150">
    <property type="entry name" value="RuBisCO large subunit, N-terminal domain"/>
    <property type="match status" value="1"/>
</dbReference>
<keyword evidence="3" id="KW-0460">Magnesium</keyword>
<dbReference type="SFLD" id="SFLDS00014">
    <property type="entry name" value="RuBisCO"/>
    <property type="match status" value="1"/>
</dbReference>
<feature type="domain" description="Ribulose bisphosphate carboxylase large subunit C-terminal" evidence="5">
    <location>
        <begin position="141"/>
        <end position="418"/>
    </location>
</feature>
<dbReference type="GO" id="GO:0016984">
    <property type="term" value="F:ribulose-bisphosphate carboxylase activity"/>
    <property type="evidence" value="ECO:0007669"/>
    <property type="project" value="InterPro"/>
</dbReference>
<dbReference type="PROSITE" id="PS00157">
    <property type="entry name" value="RUBISCO_LARGE"/>
    <property type="match status" value="1"/>
</dbReference>
<dbReference type="SFLD" id="SFLDG00301">
    <property type="entry name" value="RuBisCO-like_proteins"/>
    <property type="match status" value="1"/>
</dbReference>
<dbReference type="GO" id="GO:0015977">
    <property type="term" value="P:carbon fixation"/>
    <property type="evidence" value="ECO:0007669"/>
    <property type="project" value="InterPro"/>
</dbReference>
<dbReference type="Gene3D" id="3.20.20.110">
    <property type="entry name" value="Ribulose bisphosphate carboxylase, large subunit, C-terminal domain"/>
    <property type="match status" value="1"/>
</dbReference>
<evidence type="ECO:0000259" key="6">
    <source>
        <dbReference type="Pfam" id="PF02788"/>
    </source>
</evidence>
<gene>
    <name evidence="7" type="ORF">SAMN02745157_1040</name>
</gene>
<dbReference type="OrthoDB" id="9764279at2"/>
<evidence type="ECO:0000256" key="4">
    <source>
        <dbReference type="RuleBase" id="RU003834"/>
    </source>
</evidence>
<dbReference type="InterPro" id="IPR036376">
    <property type="entry name" value="RuBisCO_lsu_C_sf"/>
</dbReference>
<name>A0A1M4WR07_9HYPH</name>
<feature type="domain" description="Ribulose bisphosphate carboxylase large subunit ferrodoxin-like N-terminal" evidence="6">
    <location>
        <begin position="21"/>
        <end position="131"/>
    </location>
</feature>
<protein>
    <submittedName>
        <fullName evidence="7">Ribulose-bisphosphate carboxylase large chain</fullName>
    </submittedName>
</protein>
<organism evidence="7 8">
    <name type="scientific">Kaistia soli DSM 19436</name>
    <dbReference type="NCBI Taxonomy" id="1122133"/>
    <lineage>
        <taxon>Bacteria</taxon>
        <taxon>Pseudomonadati</taxon>
        <taxon>Pseudomonadota</taxon>
        <taxon>Alphaproteobacteria</taxon>
        <taxon>Hyphomicrobiales</taxon>
        <taxon>Kaistiaceae</taxon>
        <taxon>Kaistia</taxon>
    </lineage>
</organism>
<dbReference type="PANTHER" id="PTHR42704:SF17">
    <property type="entry name" value="RIBULOSE BISPHOSPHATE CARBOXYLASE LARGE CHAIN"/>
    <property type="match status" value="1"/>
</dbReference>
<dbReference type="EMBL" id="FQUP01000001">
    <property type="protein sequence ID" value="SHE83422.1"/>
    <property type="molecule type" value="Genomic_DNA"/>
</dbReference>
<proteinExistence type="inferred from homology"/>
<evidence type="ECO:0000313" key="8">
    <source>
        <dbReference type="Proteomes" id="UP000184485"/>
    </source>
</evidence>
<evidence type="ECO:0000256" key="3">
    <source>
        <dbReference type="ARBA" id="ARBA00022842"/>
    </source>
</evidence>
<dbReference type="InterPro" id="IPR017443">
    <property type="entry name" value="RuBisCO_lsu_fd_N"/>
</dbReference>
<dbReference type="Pfam" id="PF02788">
    <property type="entry name" value="RuBisCO_large_N"/>
    <property type="match status" value="1"/>
</dbReference>
<evidence type="ECO:0000256" key="1">
    <source>
        <dbReference type="ARBA" id="ARBA00001946"/>
    </source>
</evidence>
<dbReference type="AlphaFoldDB" id="A0A1M4WR07"/>
<evidence type="ECO:0000256" key="2">
    <source>
        <dbReference type="ARBA" id="ARBA00022723"/>
    </source>
</evidence>